<sequence length="258" mass="28187">MHKLLSLILACGIIMSIFTGCALLDNNGDAANSDELTPTSSVTMGDTEASGLKDKTPVQLYFINEQGNKLAPEIRYIDNAEANKGNAYLATVILKELIKGPEKGSQLQPSIPEGTTVHSDVTIKDGVATVDLSKEFVNKHPGGKKKEQLTLYSIVNSLTEIKEIKSVQFKIEGKVRKEYKGNYQIDVAYPRSAYIITSQPTGNSSNVEAAADNKELTNDNSKEKLKEDTSKDKKTTTEKVDDADDVETIGEIDEELLE</sequence>
<name>A0A4U7JFT3_9FIRM</name>
<reference evidence="4 5" key="1">
    <citation type="submission" date="2020-09" db="EMBL/GenBank/DDBJ databases">
        <title>Characterization and genome sequencing of Ruminiclostridium sp. nov. MA18.</title>
        <authorList>
            <person name="Rettenmaier R."/>
            <person name="Kowollik M.-L."/>
            <person name="Liebl W."/>
            <person name="Zverlov V."/>
        </authorList>
    </citation>
    <scope>NUCLEOTIDE SEQUENCE [LARGE SCALE GENOMIC DNA]</scope>
    <source>
        <strain evidence="4 5">MA18</strain>
    </source>
</reference>
<evidence type="ECO:0000259" key="3">
    <source>
        <dbReference type="SMART" id="SM00909"/>
    </source>
</evidence>
<dbReference type="Proteomes" id="UP000306409">
    <property type="component" value="Chromosome"/>
</dbReference>
<feature type="compositionally biased region" description="Polar residues" evidence="1">
    <location>
        <begin position="198"/>
        <end position="207"/>
    </location>
</feature>
<feature type="region of interest" description="Disordered" evidence="1">
    <location>
        <begin position="198"/>
        <end position="258"/>
    </location>
</feature>
<feature type="chain" id="PRO_5038895979" evidence="2">
    <location>
        <begin position="23"/>
        <end position="258"/>
    </location>
</feature>
<dbReference type="AlphaFoldDB" id="A0A4U7JFT3"/>
<keyword evidence="5" id="KW-1185">Reference proteome</keyword>
<proteinExistence type="predicted"/>
<evidence type="ECO:0000313" key="4">
    <source>
        <dbReference type="EMBL" id="QNU67565.1"/>
    </source>
</evidence>
<dbReference type="InterPro" id="IPR019606">
    <property type="entry name" value="GerMN"/>
</dbReference>
<keyword evidence="2" id="KW-0732">Signal</keyword>
<dbReference type="Pfam" id="PF10646">
    <property type="entry name" value="Germane"/>
    <property type="match status" value="1"/>
</dbReference>
<organism evidence="4 5">
    <name type="scientific">Ruminiclostridium herbifermentans</name>
    <dbReference type="NCBI Taxonomy" id="2488810"/>
    <lineage>
        <taxon>Bacteria</taxon>
        <taxon>Bacillati</taxon>
        <taxon>Bacillota</taxon>
        <taxon>Clostridia</taxon>
        <taxon>Eubacteriales</taxon>
        <taxon>Oscillospiraceae</taxon>
        <taxon>Ruminiclostridium</taxon>
    </lineage>
</organism>
<evidence type="ECO:0000313" key="5">
    <source>
        <dbReference type="Proteomes" id="UP000306409"/>
    </source>
</evidence>
<evidence type="ECO:0000256" key="2">
    <source>
        <dbReference type="SAM" id="SignalP"/>
    </source>
</evidence>
<dbReference type="PROSITE" id="PS51257">
    <property type="entry name" value="PROKAR_LIPOPROTEIN"/>
    <property type="match status" value="1"/>
</dbReference>
<gene>
    <name evidence="4" type="ORF">EHE19_003345</name>
</gene>
<accession>A0A4U7JFT3</accession>
<feature type="compositionally biased region" description="Basic and acidic residues" evidence="1">
    <location>
        <begin position="211"/>
        <end position="240"/>
    </location>
</feature>
<evidence type="ECO:0000256" key="1">
    <source>
        <dbReference type="SAM" id="MobiDB-lite"/>
    </source>
</evidence>
<dbReference type="SMART" id="SM00909">
    <property type="entry name" value="Germane"/>
    <property type="match status" value="1"/>
</dbReference>
<protein>
    <submittedName>
        <fullName evidence="4">GerMN domain-containing protein</fullName>
    </submittedName>
</protein>
<dbReference type="OrthoDB" id="9809406at2"/>
<feature type="signal peptide" evidence="2">
    <location>
        <begin position="1"/>
        <end position="22"/>
    </location>
</feature>
<dbReference type="EMBL" id="CP061336">
    <property type="protein sequence ID" value="QNU67565.1"/>
    <property type="molecule type" value="Genomic_DNA"/>
</dbReference>
<dbReference type="RefSeq" id="WP_137697607.1">
    <property type="nucleotide sequence ID" value="NZ_CP061336.1"/>
</dbReference>
<feature type="domain" description="GerMN" evidence="3">
    <location>
        <begin position="90"/>
        <end position="180"/>
    </location>
</feature>
<dbReference type="KEGG" id="rher:EHE19_003345"/>
<feature type="compositionally biased region" description="Acidic residues" evidence="1">
    <location>
        <begin position="241"/>
        <end position="258"/>
    </location>
</feature>